<dbReference type="GO" id="GO:0019213">
    <property type="term" value="F:deacetylase activity"/>
    <property type="evidence" value="ECO:0007669"/>
    <property type="project" value="InterPro"/>
</dbReference>
<evidence type="ECO:0000313" key="3">
    <source>
        <dbReference type="Proteomes" id="UP000823900"/>
    </source>
</evidence>
<feature type="domain" description="Amidohydrolase-related" evidence="1">
    <location>
        <begin position="292"/>
        <end position="369"/>
    </location>
</feature>
<gene>
    <name evidence="2" type="ORF">IAA07_08285</name>
</gene>
<dbReference type="Proteomes" id="UP000823900">
    <property type="component" value="Unassembled WGS sequence"/>
</dbReference>
<dbReference type="SUPFAM" id="SSF51338">
    <property type="entry name" value="Composite domain of metallo-dependent hydrolases"/>
    <property type="match status" value="1"/>
</dbReference>
<dbReference type="GO" id="GO:0016810">
    <property type="term" value="F:hydrolase activity, acting on carbon-nitrogen (but not peptide) bonds"/>
    <property type="evidence" value="ECO:0007669"/>
    <property type="project" value="InterPro"/>
</dbReference>
<dbReference type="SUPFAM" id="SSF51556">
    <property type="entry name" value="Metallo-dependent hydrolases"/>
    <property type="match status" value="1"/>
</dbReference>
<protein>
    <submittedName>
        <fullName evidence="2">Amidohydrolase family protein</fullName>
    </submittedName>
</protein>
<evidence type="ECO:0000313" key="2">
    <source>
        <dbReference type="EMBL" id="HJA71557.1"/>
    </source>
</evidence>
<reference evidence="2" key="2">
    <citation type="submission" date="2021-04" db="EMBL/GenBank/DDBJ databases">
        <authorList>
            <person name="Gilroy R."/>
        </authorList>
    </citation>
    <scope>NUCLEOTIDE SEQUENCE</scope>
    <source>
        <strain evidence="2">CHK178-16964</strain>
    </source>
</reference>
<dbReference type="PANTHER" id="PTHR42717">
    <property type="entry name" value="DIHYDROOROTASE-RELATED"/>
    <property type="match status" value="1"/>
</dbReference>
<dbReference type="PANTHER" id="PTHR42717:SF1">
    <property type="entry name" value="IMIDAZOLONEPROPIONASE AND RELATED AMIDOHYDROLASES"/>
    <property type="match status" value="1"/>
</dbReference>
<dbReference type="Gene3D" id="2.30.40.10">
    <property type="entry name" value="Urease, subunit C, domain 1"/>
    <property type="match status" value="1"/>
</dbReference>
<organism evidence="2 3">
    <name type="scientific">Candidatus Lachnoclostridium stercoravium</name>
    <dbReference type="NCBI Taxonomy" id="2838633"/>
    <lineage>
        <taxon>Bacteria</taxon>
        <taxon>Bacillati</taxon>
        <taxon>Bacillota</taxon>
        <taxon>Clostridia</taxon>
        <taxon>Lachnospirales</taxon>
        <taxon>Lachnospiraceae</taxon>
    </lineage>
</organism>
<evidence type="ECO:0000259" key="1">
    <source>
        <dbReference type="Pfam" id="PF01979"/>
    </source>
</evidence>
<dbReference type="InterPro" id="IPR020043">
    <property type="entry name" value="Deacetylase_Atu3266-like"/>
</dbReference>
<dbReference type="InterPro" id="IPR032466">
    <property type="entry name" value="Metal_Hydrolase"/>
</dbReference>
<proteinExistence type="predicted"/>
<accession>A0A9D2KMP5</accession>
<dbReference type="Pfam" id="PF01979">
    <property type="entry name" value="Amidohydro_1"/>
    <property type="match status" value="1"/>
</dbReference>
<sequence>MNDIKISNAMVLDPLAGTFQKGEVAVEGQVMAAEPSKEARLCIDGTDCIVTPGLIDIHLHLFSYVSAGSVKADLACLPYGVTTAVDAGTSGAPSYPLFHETEVRRSVTRVMAYLNIASAGLLSSVCTEDTKPEHIERELIQNLFRQYRGELVALKLRNSLGIVEKGNETPLRMMTELGEQLGVPAVAHMTDPAISCEKAAKILRPGDVFCHMYQAEGDTILDENGKVKQGILEARRRGVLFDACNGNANFSFRVAEAAIKQGFLPDLIGSDLTPMSFHRPHVYDLPRLLSKYLMFGMSVRDVLERVTLAPARFLKMERSLATLAPGTPADIAIFRMEEKPVAFTDRYGEVRYYDKALVPQMTIKNGAIVWAQTGFN</sequence>
<comment type="caution">
    <text evidence="2">The sequence shown here is derived from an EMBL/GenBank/DDBJ whole genome shotgun (WGS) entry which is preliminary data.</text>
</comment>
<name>A0A9D2KMP5_9FIRM</name>
<dbReference type="AlphaFoldDB" id="A0A9D2KMP5"/>
<dbReference type="InterPro" id="IPR011059">
    <property type="entry name" value="Metal-dep_hydrolase_composite"/>
</dbReference>
<dbReference type="InterPro" id="IPR006680">
    <property type="entry name" value="Amidohydro-rel"/>
</dbReference>
<reference evidence="2" key="1">
    <citation type="journal article" date="2021" name="PeerJ">
        <title>Extensive microbial diversity within the chicken gut microbiome revealed by metagenomics and culture.</title>
        <authorList>
            <person name="Gilroy R."/>
            <person name="Ravi A."/>
            <person name="Getino M."/>
            <person name="Pursley I."/>
            <person name="Horton D.L."/>
            <person name="Alikhan N.F."/>
            <person name="Baker D."/>
            <person name="Gharbi K."/>
            <person name="Hall N."/>
            <person name="Watson M."/>
            <person name="Adriaenssens E.M."/>
            <person name="Foster-Nyarko E."/>
            <person name="Jarju S."/>
            <person name="Secka A."/>
            <person name="Antonio M."/>
            <person name="Oren A."/>
            <person name="Chaudhuri R.R."/>
            <person name="La Ragione R."/>
            <person name="Hildebrand F."/>
            <person name="Pallen M.J."/>
        </authorList>
    </citation>
    <scope>NUCLEOTIDE SEQUENCE</scope>
    <source>
        <strain evidence="2">CHK178-16964</strain>
    </source>
</reference>
<dbReference type="EMBL" id="DWZA01000072">
    <property type="protein sequence ID" value="HJA71557.1"/>
    <property type="molecule type" value="Genomic_DNA"/>
</dbReference>
<dbReference type="Gene3D" id="3.20.20.140">
    <property type="entry name" value="Metal-dependent hydrolases"/>
    <property type="match status" value="1"/>
</dbReference>